<protein>
    <submittedName>
        <fullName evidence="2">Pheromone shutdown-related protein TraB</fullName>
    </submittedName>
</protein>
<gene>
    <name evidence="2" type="ORF">J2T55_002125</name>
</gene>
<reference evidence="2" key="1">
    <citation type="submission" date="2022-08" db="EMBL/GenBank/DDBJ databases">
        <title>Genomic Encyclopedia of Type Strains, Phase III (KMG-III): the genomes of soil and plant-associated and newly described type strains.</title>
        <authorList>
            <person name="Whitman W."/>
        </authorList>
    </citation>
    <scope>NUCLEOTIDE SEQUENCE</scope>
    <source>
        <strain evidence="2">HMT 1</strain>
    </source>
</reference>
<dbReference type="PANTHER" id="PTHR21530">
    <property type="entry name" value="PHEROMONE SHUTDOWN PROTEIN"/>
    <property type="match status" value="1"/>
</dbReference>
<comment type="caution">
    <text evidence="2">The sequence shown here is derived from an EMBL/GenBank/DDBJ whole genome shotgun (WGS) entry which is preliminary data.</text>
</comment>
<keyword evidence="1" id="KW-0812">Transmembrane</keyword>
<dbReference type="NCBIfam" id="TIGR00261">
    <property type="entry name" value="traB"/>
    <property type="match status" value="1"/>
</dbReference>
<dbReference type="Proteomes" id="UP001204445">
    <property type="component" value="Unassembled WGS sequence"/>
</dbReference>
<dbReference type="InterPro" id="IPR005230">
    <property type="entry name" value="TraB_bac"/>
</dbReference>
<evidence type="ECO:0000313" key="3">
    <source>
        <dbReference type="Proteomes" id="UP001204445"/>
    </source>
</evidence>
<dbReference type="PANTHER" id="PTHR21530:SF7">
    <property type="entry name" value="TRAB DOMAIN-CONTAINING PROTEIN"/>
    <property type="match status" value="1"/>
</dbReference>
<dbReference type="InterPro" id="IPR002816">
    <property type="entry name" value="TraB/PrgY/GumN_fam"/>
</dbReference>
<accession>A0AAE3L5V3</accession>
<dbReference type="InterPro" id="IPR046345">
    <property type="entry name" value="TraB_PrgY-like"/>
</dbReference>
<dbReference type="CDD" id="cd14726">
    <property type="entry name" value="TraB_PrgY-like"/>
    <property type="match status" value="1"/>
</dbReference>
<evidence type="ECO:0000256" key="1">
    <source>
        <dbReference type="SAM" id="Phobius"/>
    </source>
</evidence>
<dbReference type="AlphaFoldDB" id="A0AAE3L5V3"/>
<feature type="transmembrane region" description="Helical" evidence="1">
    <location>
        <begin position="251"/>
        <end position="269"/>
    </location>
</feature>
<sequence>MRTVRVGDTEVTLLGTAHVSRQSAEDVRAAIAAQDYDAVAVELCQPRYAHLSGEHDWRELDLLQVIRSGRAGMVAAQLALSAYQKRLAEQLDIEPGAEMRAAIDAAHARQLPVWLVDRNVGITLKRLLRTVPGWQRWTLMSGLLSTFLTRSKVEEADIEQLKEGDLLEHTFTEFAQNSPQLYEALVAERDRYMAARLRELIAGEQPERVLVVIGAGHLDGLARQLGETQSDPRTTREALEIVPPAGRFMRWLPWLVVAVILTGFAIGFARGPELGWQLVTEWVLINGTLTAFGAVLALAHPLTVITAFVAAPLTSLNPTIGAGMVTAAVQTAVSPPQMSDFDTVRDQISQLRGWWQNRVARILLVFVFCTLGSAAATYIAGFRIFEQLAL</sequence>
<feature type="transmembrane region" description="Helical" evidence="1">
    <location>
        <begin position="289"/>
        <end position="311"/>
    </location>
</feature>
<keyword evidence="1" id="KW-0472">Membrane</keyword>
<proteinExistence type="predicted"/>
<dbReference type="EMBL" id="JANUCT010000015">
    <property type="protein sequence ID" value="MCS3904092.1"/>
    <property type="molecule type" value="Genomic_DNA"/>
</dbReference>
<keyword evidence="3" id="KW-1185">Reference proteome</keyword>
<organism evidence="2 3">
    <name type="scientific">Methylohalomonas lacus</name>
    <dbReference type="NCBI Taxonomy" id="398773"/>
    <lineage>
        <taxon>Bacteria</taxon>
        <taxon>Pseudomonadati</taxon>
        <taxon>Pseudomonadota</taxon>
        <taxon>Gammaproteobacteria</taxon>
        <taxon>Methylohalomonadales</taxon>
        <taxon>Methylohalomonadaceae</taxon>
        <taxon>Methylohalomonas</taxon>
    </lineage>
</organism>
<keyword evidence="1" id="KW-1133">Transmembrane helix</keyword>
<evidence type="ECO:0000313" key="2">
    <source>
        <dbReference type="EMBL" id="MCS3904092.1"/>
    </source>
</evidence>
<dbReference type="Pfam" id="PF01963">
    <property type="entry name" value="TraB_PrgY_gumN"/>
    <property type="match status" value="1"/>
</dbReference>
<name>A0AAE3L5V3_9GAMM</name>
<feature type="transmembrane region" description="Helical" evidence="1">
    <location>
        <begin position="362"/>
        <end position="385"/>
    </location>
</feature>